<dbReference type="EMBL" id="ML976988">
    <property type="protein sequence ID" value="KAF1957800.1"/>
    <property type="molecule type" value="Genomic_DNA"/>
</dbReference>
<reference evidence="2" key="1">
    <citation type="journal article" date="2020" name="Stud. Mycol.">
        <title>101 Dothideomycetes genomes: a test case for predicting lifestyles and emergence of pathogens.</title>
        <authorList>
            <person name="Haridas S."/>
            <person name="Albert R."/>
            <person name="Binder M."/>
            <person name="Bloem J."/>
            <person name="Labutti K."/>
            <person name="Salamov A."/>
            <person name="Andreopoulos B."/>
            <person name="Baker S."/>
            <person name="Barry K."/>
            <person name="Bills G."/>
            <person name="Bluhm B."/>
            <person name="Cannon C."/>
            <person name="Castanera R."/>
            <person name="Culley D."/>
            <person name="Daum C."/>
            <person name="Ezra D."/>
            <person name="Gonzalez J."/>
            <person name="Henrissat B."/>
            <person name="Kuo A."/>
            <person name="Liang C."/>
            <person name="Lipzen A."/>
            <person name="Lutzoni F."/>
            <person name="Magnuson J."/>
            <person name="Mondo S."/>
            <person name="Nolan M."/>
            <person name="Ohm R."/>
            <person name="Pangilinan J."/>
            <person name="Park H.-J."/>
            <person name="Ramirez L."/>
            <person name="Alfaro M."/>
            <person name="Sun H."/>
            <person name="Tritt A."/>
            <person name="Yoshinaga Y."/>
            <person name="Zwiers L.-H."/>
            <person name="Turgeon B."/>
            <person name="Goodwin S."/>
            <person name="Spatafora J."/>
            <person name="Crous P."/>
            <person name="Grigoriev I."/>
        </authorList>
    </citation>
    <scope>NUCLEOTIDE SEQUENCE</scope>
    <source>
        <strain evidence="2">CBS 675.92</strain>
    </source>
</reference>
<proteinExistence type="predicted"/>
<evidence type="ECO:0000256" key="1">
    <source>
        <dbReference type="SAM" id="Phobius"/>
    </source>
</evidence>
<keyword evidence="1" id="KW-0472">Membrane</keyword>
<keyword evidence="3" id="KW-1185">Reference proteome</keyword>
<keyword evidence="1" id="KW-0812">Transmembrane</keyword>
<keyword evidence="1" id="KW-1133">Transmembrane helix</keyword>
<dbReference type="AlphaFoldDB" id="A0A6A5U0H1"/>
<accession>A0A6A5U0H1</accession>
<name>A0A6A5U0H1_9PLEO</name>
<organism evidence="2 3">
    <name type="scientific">Byssothecium circinans</name>
    <dbReference type="NCBI Taxonomy" id="147558"/>
    <lineage>
        <taxon>Eukaryota</taxon>
        <taxon>Fungi</taxon>
        <taxon>Dikarya</taxon>
        <taxon>Ascomycota</taxon>
        <taxon>Pezizomycotina</taxon>
        <taxon>Dothideomycetes</taxon>
        <taxon>Pleosporomycetidae</taxon>
        <taxon>Pleosporales</taxon>
        <taxon>Massarineae</taxon>
        <taxon>Massarinaceae</taxon>
        <taxon>Byssothecium</taxon>
    </lineage>
</organism>
<dbReference type="Proteomes" id="UP000800035">
    <property type="component" value="Unassembled WGS sequence"/>
</dbReference>
<feature type="transmembrane region" description="Helical" evidence="1">
    <location>
        <begin position="55"/>
        <end position="77"/>
    </location>
</feature>
<gene>
    <name evidence="2" type="ORF">CC80DRAFT_33894</name>
</gene>
<sequence length="166" mass="17252">MPTPIAIQSASAHISQVPFHYATLAGPSSINHESGTASCGTSEALNHQRKLHAEFYPGMFSIHTGVYLGIAFSGFALRHRGSPPQRIGSHACGAKRSTNLAPCDGTLTFCPSAIFTGIIFALALAGAAPPRTTTHGSLLLGSVSPHLPLSFCPLPAMVKAASETFL</sequence>
<evidence type="ECO:0000313" key="2">
    <source>
        <dbReference type="EMBL" id="KAF1957800.1"/>
    </source>
</evidence>
<protein>
    <submittedName>
        <fullName evidence="2">Uncharacterized protein</fullName>
    </submittedName>
</protein>
<evidence type="ECO:0000313" key="3">
    <source>
        <dbReference type="Proteomes" id="UP000800035"/>
    </source>
</evidence>